<dbReference type="PANTHER" id="PTHR19288:SF25">
    <property type="entry name" value="PHOSPHATIDYLGLYCEROPHOSPHATASE GEP4, MITOCHONDRIAL"/>
    <property type="match status" value="1"/>
</dbReference>
<protein>
    <recommendedName>
        <fullName evidence="3">YqeG family HAD IIIA-type phosphatase</fullName>
    </recommendedName>
</protein>
<dbReference type="GO" id="GO:0005737">
    <property type="term" value="C:cytoplasm"/>
    <property type="evidence" value="ECO:0007669"/>
    <property type="project" value="TreeGrafter"/>
</dbReference>
<dbReference type="GO" id="GO:0008962">
    <property type="term" value="F:phosphatidylglycerophosphatase activity"/>
    <property type="evidence" value="ECO:0007669"/>
    <property type="project" value="InterPro"/>
</dbReference>
<organism evidence="1 2">
    <name type="scientific">Heliophilum fasciatum</name>
    <dbReference type="NCBI Taxonomy" id="35700"/>
    <lineage>
        <taxon>Bacteria</taxon>
        <taxon>Bacillati</taxon>
        <taxon>Bacillota</taxon>
        <taxon>Clostridia</taxon>
        <taxon>Eubacteriales</taxon>
        <taxon>Heliobacteriaceae</taxon>
        <taxon>Heliophilum</taxon>
    </lineage>
</organism>
<dbReference type="InterPro" id="IPR023214">
    <property type="entry name" value="HAD_sf"/>
</dbReference>
<dbReference type="PANTHER" id="PTHR19288">
    <property type="entry name" value="4-NITROPHENYLPHOSPHATASE-RELATED"/>
    <property type="match status" value="1"/>
</dbReference>
<gene>
    <name evidence="1" type="ORF">EDD73_10536</name>
</gene>
<evidence type="ECO:0000313" key="1">
    <source>
        <dbReference type="EMBL" id="TCP67141.1"/>
    </source>
</evidence>
<dbReference type="InterPro" id="IPR006549">
    <property type="entry name" value="HAD-SF_hydro_IIIA"/>
</dbReference>
<dbReference type="InterPro" id="IPR036412">
    <property type="entry name" value="HAD-like_sf"/>
</dbReference>
<comment type="caution">
    <text evidence="1">The sequence shown here is derived from an EMBL/GenBank/DDBJ whole genome shotgun (WGS) entry which is preliminary data.</text>
</comment>
<sequence>MKLSLRMLRPAQRVDAVPQVDVEALLAHGVNGVILDLDNTLTEWNQHALCPKIASWLAVLQSRGIKVCIVSNNKEKRVKPFAVGCQVPYISGARKPRRKGFLRAMHLMGTTPETTAVIGDQVFTDVLGGNRLRMHTILVNPISRKEFLGTRLVRRLEGWVLRERRPLRLRKRLFRRNQEGGSASR</sequence>
<dbReference type="Proteomes" id="UP000294813">
    <property type="component" value="Unassembled WGS sequence"/>
</dbReference>
<dbReference type="RefSeq" id="WP_243116776.1">
    <property type="nucleotide sequence ID" value="NZ_JAOQNU010000005.1"/>
</dbReference>
<dbReference type="SUPFAM" id="SSF56784">
    <property type="entry name" value="HAD-like"/>
    <property type="match status" value="1"/>
</dbReference>
<reference evidence="1 2" key="1">
    <citation type="submission" date="2019-03" db="EMBL/GenBank/DDBJ databases">
        <title>Genomic Encyclopedia of Type Strains, Phase IV (KMG-IV): sequencing the most valuable type-strain genomes for metagenomic binning, comparative biology and taxonomic classification.</title>
        <authorList>
            <person name="Goeker M."/>
        </authorList>
    </citation>
    <scope>NUCLEOTIDE SEQUENCE [LARGE SCALE GENOMIC DNA]</scope>
    <source>
        <strain evidence="1 2">DSM 11170</strain>
    </source>
</reference>
<keyword evidence="2" id="KW-1185">Reference proteome</keyword>
<dbReference type="NCBIfam" id="TIGR01662">
    <property type="entry name" value="HAD-SF-IIIA"/>
    <property type="match status" value="1"/>
</dbReference>
<dbReference type="Gene3D" id="3.40.50.1000">
    <property type="entry name" value="HAD superfamily/HAD-like"/>
    <property type="match status" value="1"/>
</dbReference>
<proteinExistence type="predicted"/>
<accession>A0A4R2S468</accession>
<dbReference type="EMBL" id="SLXT01000005">
    <property type="protein sequence ID" value="TCP67141.1"/>
    <property type="molecule type" value="Genomic_DNA"/>
</dbReference>
<dbReference type="NCBIfam" id="TIGR01668">
    <property type="entry name" value="YqeG_hyp_ppase"/>
    <property type="match status" value="1"/>
</dbReference>
<dbReference type="AlphaFoldDB" id="A0A4R2S468"/>
<evidence type="ECO:0000313" key="2">
    <source>
        <dbReference type="Proteomes" id="UP000294813"/>
    </source>
</evidence>
<evidence type="ECO:0008006" key="3">
    <source>
        <dbReference type="Google" id="ProtNLM"/>
    </source>
</evidence>
<dbReference type="Pfam" id="PF00702">
    <property type="entry name" value="Hydrolase"/>
    <property type="match status" value="1"/>
</dbReference>
<dbReference type="InterPro" id="IPR010021">
    <property type="entry name" value="PGPP1/Gep4"/>
</dbReference>
<dbReference type="CDD" id="cd16416">
    <property type="entry name" value="HAD_BsYqeG-like"/>
    <property type="match status" value="1"/>
</dbReference>
<name>A0A4R2S468_9FIRM</name>